<feature type="transmembrane region" description="Helical" evidence="2">
    <location>
        <begin position="224"/>
        <end position="242"/>
    </location>
</feature>
<dbReference type="KEGG" id="rme:Rmet_1296"/>
<keyword evidence="4" id="KW-1185">Reference proteome</keyword>
<sequence length="245" mass="25179">MSPRLRRFASSPRRGDAPGGPAEPVPRVPWTRPPHRHEQTTRRTTMKKQTARGLMAATLLAGVAGAAQAHTGHGTSSLFEGLVHPFGPDHLLAMVAVGVWSVSALPANKAWQGPAVFLLALIASATLGMLGVTVPYLEHGVSLSVVMFGAMLLLAGRASVPPAVGLGLIAAAASLHGLAHGSETPESGFAGYAIGFLLTTAVLHLGGVGIGLGIRRWLAERSGWVLSGLGAMLSAAGLYLFGQLA</sequence>
<dbReference type="Proteomes" id="UP000002429">
    <property type="component" value="Chromosome"/>
</dbReference>
<feature type="transmembrane region" description="Helical" evidence="2">
    <location>
        <begin position="90"/>
        <end position="108"/>
    </location>
</feature>
<dbReference type="Pfam" id="PF04955">
    <property type="entry name" value="HupE_UreJ"/>
    <property type="match status" value="1"/>
</dbReference>
<feature type="transmembrane region" description="Helical" evidence="2">
    <location>
        <begin position="191"/>
        <end position="212"/>
    </location>
</feature>
<feature type="transmembrane region" description="Helical" evidence="2">
    <location>
        <begin position="115"/>
        <end position="134"/>
    </location>
</feature>
<accession>Q1LNU5</accession>
<dbReference type="EMBL" id="CP000352">
    <property type="protein sequence ID" value="ABF08181.1"/>
    <property type="molecule type" value="Genomic_DNA"/>
</dbReference>
<keyword evidence="2" id="KW-1133">Transmembrane helix</keyword>
<dbReference type="InterPro" id="IPR007038">
    <property type="entry name" value="HupE_UreJ"/>
</dbReference>
<proteinExistence type="predicted"/>
<feature type="transmembrane region" description="Helical" evidence="2">
    <location>
        <begin position="163"/>
        <end position="179"/>
    </location>
</feature>
<keyword evidence="2" id="KW-0472">Membrane</keyword>
<protein>
    <submittedName>
        <fullName evidence="3">HupE putative membrane-bound hydrogenase component hupE HupE/UreJ protein (Modular protein)Uptake hydrogenase (Belongs to CMGI-2)</fullName>
    </submittedName>
</protein>
<keyword evidence="2" id="KW-0812">Transmembrane</keyword>
<evidence type="ECO:0000256" key="2">
    <source>
        <dbReference type="SAM" id="Phobius"/>
    </source>
</evidence>
<dbReference type="eggNOG" id="COG2370">
    <property type="taxonomic scope" value="Bacteria"/>
</dbReference>
<feature type="region of interest" description="Disordered" evidence="1">
    <location>
        <begin position="1"/>
        <end position="48"/>
    </location>
</feature>
<dbReference type="HOGENOM" id="CLU_088877_0_0_4"/>
<gene>
    <name evidence="3" type="primary">hupE</name>
    <name evidence="3" type="ordered locus">Rmet_1296</name>
</gene>
<name>Q1LNU5_CUPMC</name>
<evidence type="ECO:0000313" key="3">
    <source>
        <dbReference type="EMBL" id="ABF08181.1"/>
    </source>
</evidence>
<reference evidence="4" key="1">
    <citation type="journal article" date="2010" name="PLoS ONE">
        <title>The complete genome sequence of Cupriavidus metallidurans strain CH34, a master survivalist in harsh and anthropogenic environments.</title>
        <authorList>
            <person name="Janssen P.J."/>
            <person name="Van Houdt R."/>
            <person name="Moors H."/>
            <person name="Monsieurs P."/>
            <person name="Morin N."/>
            <person name="Michaux A."/>
            <person name="Benotmane M.A."/>
            <person name="Leys N."/>
            <person name="Vallaeys T."/>
            <person name="Lapidus A."/>
            <person name="Monchy S."/>
            <person name="Medigue C."/>
            <person name="Taghavi S."/>
            <person name="McCorkle S."/>
            <person name="Dunn J."/>
            <person name="van der Lelie D."/>
            <person name="Mergeay M."/>
        </authorList>
    </citation>
    <scope>NUCLEOTIDE SEQUENCE [LARGE SCALE GENOMIC DNA]</scope>
    <source>
        <strain evidence="4">ATCC 43123 / DSM 2839 / NBRC 102507 / CH34</strain>
    </source>
</reference>
<dbReference type="STRING" id="266264.Rmet_1296"/>
<evidence type="ECO:0000256" key="1">
    <source>
        <dbReference type="SAM" id="MobiDB-lite"/>
    </source>
</evidence>
<dbReference type="AlphaFoldDB" id="Q1LNU5"/>
<organism evidence="3 4">
    <name type="scientific">Cupriavidus metallidurans (strain ATCC 43123 / DSM 2839 / NBRC 102507 / CH34)</name>
    <name type="common">Ralstonia metallidurans</name>
    <dbReference type="NCBI Taxonomy" id="266264"/>
    <lineage>
        <taxon>Bacteria</taxon>
        <taxon>Pseudomonadati</taxon>
        <taxon>Pseudomonadota</taxon>
        <taxon>Betaproteobacteria</taxon>
        <taxon>Burkholderiales</taxon>
        <taxon>Burkholderiaceae</taxon>
        <taxon>Cupriavidus</taxon>
    </lineage>
</organism>
<evidence type="ECO:0000313" key="4">
    <source>
        <dbReference type="Proteomes" id="UP000002429"/>
    </source>
</evidence>
<feature type="transmembrane region" description="Helical" evidence="2">
    <location>
        <begin position="51"/>
        <end position="70"/>
    </location>
</feature>